<dbReference type="RefSeq" id="WP_208570828.1">
    <property type="nucleotide sequence ID" value="NZ_JAGFWR010000039.1"/>
</dbReference>
<dbReference type="GO" id="GO:0004497">
    <property type="term" value="F:monooxygenase activity"/>
    <property type="evidence" value="ECO:0007669"/>
    <property type="project" value="UniProtKB-KW"/>
</dbReference>
<name>A0ABS3VI55_9ACTN</name>
<comment type="cofactor">
    <cofactor evidence="1">
        <name>FAD</name>
        <dbReference type="ChEBI" id="CHEBI:57692"/>
    </cofactor>
</comment>
<dbReference type="PRINTS" id="PR00420">
    <property type="entry name" value="RNGMNOXGNASE"/>
</dbReference>
<evidence type="ECO:0000256" key="4">
    <source>
        <dbReference type="SAM" id="MobiDB-lite"/>
    </source>
</evidence>
<dbReference type="Pfam" id="PF21274">
    <property type="entry name" value="Rng_hyd_C"/>
    <property type="match status" value="1"/>
</dbReference>
<sequence>MIDVLIVGAGPNGLLLAAELALAGVRPVVCERLSAPTTEQRANGLVGQVVRLLDRRSLHHRLVDDPGPPQPSPGFVFGALPLDLRAVPDNPLYLLQTPQKHLERVLAERVAELGVQVRRGHEVTGLTPGADDVHVAFADGTNLRCRYLVGADGGHSVVRRLAGIGFPGVSTDRTVSRTAQVSLPPELIDAATGDLVVPGYGTVAPFRHTRTPHGLIVWAPFAGRPVTLSTIEWPGSTRFDGPLTLAELRASVTRVLGADVPVGPPAGPGPHLLRRLVGGNTRIAERYRAGRVLLLGDAAHVHAAIGGPGLNLGLQDAVNLGWKLAAQVHGRAPAGLLDSYDAERRPVAHRVTMSTQAQSALIAPGSEVTALRVLLGELLDRPENAAHVAALLAGADIRYPMGDADGPLVGRFAPDLVWHTGAGPVRLAELTRTARPLLLDPTGVHAGVAGPWRDRVDVVTGRFTPDGAAADAPGGAMPTALLLRPDCHVAWQSPTDGPDADGLTAALARWFGPPNADRGRRTKGSAGPAGEGAGPADAERRVSPAG</sequence>
<evidence type="ECO:0000313" key="7">
    <source>
        <dbReference type="Proteomes" id="UP000671399"/>
    </source>
</evidence>
<evidence type="ECO:0000256" key="1">
    <source>
        <dbReference type="ARBA" id="ARBA00001974"/>
    </source>
</evidence>
<accession>A0ABS3VI55</accession>
<keyword evidence="3" id="KW-0274">FAD</keyword>
<feature type="compositionally biased region" description="Basic and acidic residues" evidence="4">
    <location>
        <begin position="537"/>
        <end position="546"/>
    </location>
</feature>
<dbReference type="InterPro" id="IPR050641">
    <property type="entry name" value="RIFMO-like"/>
</dbReference>
<evidence type="ECO:0000259" key="5">
    <source>
        <dbReference type="Pfam" id="PF01494"/>
    </source>
</evidence>
<dbReference type="EMBL" id="JAGFWR010000039">
    <property type="protein sequence ID" value="MBO4165326.1"/>
    <property type="molecule type" value="Genomic_DNA"/>
</dbReference>
<dbReference type="InterPro" id="IPR002938">
    <property type="entry name" value="FAD-bd"/>
</dbReference>
<keyword evidence="6" id="KW-0560">Oxidoreductase</keyword>
<dbReference type="Pfam" id="PF01494">
    <property type="entry name" value="FAD_binding_3"/>
    <property type="match status" value="1"/>
</dbReference>
<gene>
    <name evidence="6" type="ORF">JQN83_31695</name>
</gene>
<dbReference type="SUPFAM" id="SSF51905">
    <property type="entry name" value="FAD/NAD(P)-binding domain"/>
    <property type="match status" value="1"/>
</dbReference>
<evidence type="ECO:0000256" key="2">
    <source>
        <dbReference type="ARBA" id="ARBA00022630"/>
    </source>
</evidence>
<evidence type="ECO:0000256" key="3">
    <source>
        <dbReference type="ARBA" id="ARBA00022827"/>
    </source>
</evidence>
<protein>
    <submittedName>
        <fullName evidence="6">FAD-dependent monooxygenase</fullName>
    </submittedName>
</protein>
<dbReference type="PANTHER" id="PTHR43004">
    <property type="entry name" value="TRK SYSTEM POTASSIUM UPTAKE PROTEIN"/>
    <property type="match status" value="1"/>
</dbReference>
<dbReference type="Gene3D" id="3.30.70.2450">
    <property type="match status" value="1"/>
</dbReference>
<feature type="domain" description="FAD-binding" evidence="5">
    <location>
        <begin position="2"/>
        <end position="353"/>
    </location>
</feature>
<feature type="region of interest" description="Disordered" evidence="4">
    <location>
        <begin position="508"/>
        <end position="546"/>
    </location>
</feature>
<reference evidence="6 7" key="1">
    <citation type="submission" date="2021-03" db="EMBL/GenBank/DDBJ databases">
        <authorList>
            <person name="Lee D.-H."/>
        </authorList>
    </citation>
    <scope>NUCLEOTIDE SEQUENCE [LARGE SCALE GENOMIC DNA]</scope>
    <source>
        <strain evidence="6 7">MMS20-R2-23</strain>
    </source>
</reference>
<dbReference type="Gene3D" id="3.50.50.60">
    <property type="entry name" value="FAD/NAD(P)-binding domain"/>
    <property type="match status" value="2"/>
</dbReference>
<comment type="caution">
    <text evidence="6">The sequence shown here is derived from an EMBL/GenBank/DDBJ whole genome shotgun (WGS) entry which is preliminary data.</text>
</comment>
<proteinExistence type="predicted"/>
<dbReference type="Proteomes" id="UP000671399">
    <property type="component" value="Unassembled WGS sequence"/>
</dbReference>
<dbReference type="InterPro" id="IPR036188">
    <property type="entry name" value="FAD/NAD-bd_sf"/>
</dbReference>
<keyword evidence="7" id="KW-1185">Reference proteome</keyword>
<organism evidence="6 7">
    <name type="scientific">Micromonospora antibiotica</name>
    <dbReference type="NCBI Taxonomy" id="2807623"/>
    <lineage>
        <taxon>Bacteria</taxon>
        <taxon>Bacillati</taxon>
        <taxon>Actinomycetota</taxon>
        <taxon>Actinomycetes</taxon>
        <taxon>Micromonosporales</taxon>
        <taxon>Micromonosporaceae</taxon>
        <taxon>Micromonospora</taxon>
    </lineage>
</organism>
<keyword evidence="2" id="KW-0285">Flavoprotein</keyword>
<evidence type="ECO:0000313" key="6">
    <source>
        <dbReference type="EMBL" id="MBO4165326.1"/>
    </source>
</evidence>
<dbReference type="PANTHER" id="PTHR43004:SF19">
    <property type="entry name" value="BINDING MONOOXYGENASE, PUTATIVE (JCVI)-RELATED"/>
    <property type="match status" value="1"/>
</dbReference>
<dbReference type="Gene3D" id="3.40.30.120">
    <property type="match status" value="1"/>
</dbReference>
<keyword evidence="6" id="KW-0503">Monooxygenase</keyword>